<dbReference type="EMBL" id="MU154606">
    <property type="protein sequence ID" value="KAF9492147.1"/>
    <property type="molecule type" value="Genomic_DNA"/>
</dbReference>
<dbReference type="AlphaFoldDB" id="A0A9P5ZPM8"/>
<dbReference type="InterPro" id="IPR046700">
    <property type="entry name" value="DUF6570"/>
</dbReference>
<reference evidence="2" key="1">
    <citation type="submission" date="2020-11" db="EMBL/GenBank/DDBJ databases">
        <authorList>
            <consortium name="DOE Joint Genome Institute"/>
            <person name="Ahrendt S."/>
            <person name="Riley R."/>
            <person name="Andreopoulos W."/>
            <person name="Labutti K."/>
            <person name="Pangilinan J."/>
            <person name="Ruiz-Duenas F.J."/>
            <person name="Barrasa J.M."/>
            <person name="Sanchez-Garcia M."/>
            <person name="Camarero S."/>
            <person name="Miyauchi S."/>
            <person name="Serrano A."/>
            <person name="Linde D."/>
            <person name="Babiker R."/>
            <person name="Drula E."/>
            <person name="Ayuso-Fernandez I."/>
            <person name="Pacheco R."/>
            <person name="Padilla G."/>
            <person name="Ferreira P."/>
            <person name="Barriuso J."/>
            <person name="Kellner H."/>
            <person name="Castanera R."/>
            <person name="Alfaro M."/>
            <person name="Ramirez L."/>
            <person name="Pisabarro A.G."/>
            <person name="Kuo A."/>
            <person name="Tritt A."/>
            <person name="Lipzen A."/>
            <person name="He G."/>
            <person name="Yan M."/>
            <person name="Ng V."/>
            <person name="Cullen D."/>
            <person name="Martin F."/>
            <person name="Rosso M.-N."/>
            <person name="Henrissat B."/>
            <person name="Hibbett D."/>
            <person name="Martinez A.T."/>
            <person name="Grigoriev I.V."/>
        </authorList>
    </citation>
    <scope>NUCLEOTIDE SEQUENCE</scope>
    <source>
        <strain evidence="2">ATCC 90797</strain>
    </source>
</reference>
<organism evidence="2 3">
    <name type="scientific">Pleurotus eryngii</name>
    <name type="common">Boletus of the steppes</name>
    <dbReference type="NCBI Taxonomy" id="5323"/>
    <lineage>
        <taxon>Eukaryota</taxon>
        <taxon>Fungi</taxon>
        <taxon>Dikarya</taxon>
        <taxon>Basidiomycota</taxon>
        <taxon>Agaricomycotina</taxon>
        <taxon>Agaricomycetes</taxon>
        <taxon>Agaricomycetidae</taxon>
        <taxon>Agaricales</taxon>
        <taxon>Pleurotineae</taxon>
        <taxon>Pleurotaceae</taxon>
        <taxon>Pleurotus</taxon>
    </lineage>
</organism>
<gene>
    <name evidence="2" type="ORF">BDN71DRAFT_1433452</name>
</gene>
<evidence type="ECO:0000313" key="3">
    <source>
        <dbReference type="Proteomes" id="UP000807025"/>
    </source>
</evidence>
<protein>
    <recommendedName>
        <fullName evidence="1">DUF6570 domain-containing protein</fullName>
    </recommendedName>
</protein>
<evidence type="ECO:0000313" key="2">
    <source>
        <dbReference type="EMBL" id="KAF9492147.1"/>
    </source>
</evidence>
<sequence>MSGLKGNITTYPLDVQVTASFIDGNHLPPHPHVLAMTISITFISVKNIPLKVLQGTFSICRDCVPAALLWLKVNNPLYHSIIIDEVNLVLLPGDDVPLELQQIVKTSDNIEMLEKEQGSYVPYDCDNNTSTVMPTTNVSTSAVGNKNWLAYSSAISKEDHGSGEDAEVIPLQALEMIDMEDASISNSELLTQALKNMAQDIACSDNAQVKHGLQPVNDIHGLYKDSRGAGMHTDKRSVRDSASALMLRPPSPAVSQFRREQVRLVCLEGRARGIPKHDLQFIFQVFGVLKHKIAHTAVVQIEHSAYVKHTDAISRLTTQDFALASEEEATKKPFSNLTMMAFQKQITALCSQVMGTDESRHEVRAQIWGTTLVNGPPSV</sequence>
<keyword evidence="3" id="KW-1185">Reference proteome</keyword>
<accession>A0A9P5ZPM8</accession>
<dbReference type="OrthoDB" id="3257061at2759"/>
<evidence type="ECO:0000259" key="1">
    <source>
        <dbReference type="Pfam" id="PF20209"/>
    </source>
</evidence>
<name>A0A9P5ZPM8_PLEER</name>
<dbReference type="Proteomes" id="UP000807025">
    <property type="component" value="Unassembled WGS sequence"/>
</dbReference>
<dbReference type="Pfam" id="PF20209">
    <property type="entry name" value="DUF6570"/>
    <property type="match status" value="1"/>
</dbReference>
<comment type="caution">
    <text evidence="2">The sequence shown here is derived from an EMBL/GenBank/DDBJ whole genome shotgun (WGS) entry which is preliminary data.</text>
</comment>
<feature type="domain" description="DUF6570" evidence="1">
    <location>
        <begin position="2"/>
        <end position="88"/>
    </location>
</feature>
<proteinExistence type="predicted"/>